<reference evidence="2" key="1">
    <citation type="journal article" date="2023" name="G3 (Bethesda)">
        <title>Whole genome assembly and annotation of the endangered Caribbean coral Acropora cervicornis.</title>
        <authorList>
            <person name="Selwyn J.D."/>
            <person name="Vollmer S.V."/>
        </authorList>
    </citation>
    <scope>NUCLEOTIDE SEQUENCE</scope>
    <source>
        <strain evidence="2">K2</strain>
    </source>
</reference>
<reference evidence="2" key="2">
    <citation type="journal article" date="2023" name="Science">
        <title>Genomic signatures of disease resistance in endangered staghorn corals.</title>
        <authorList>
            <person name="Vollmer S.V."/>
            <person name="Selwyn J.D."/>
            <person name="Despard B.A."/>
            <person name="Roesel C.L."/>
        </authorList>
    </citation>
    <scope>NUCLEOTIDE SEQUENCE</scope>
    <source>
        <strain evidence="2">K2</strain>
    </source>
</reference>
<keyword evidence="3" id="KW-1185">Reference proteome</keyword>
<protein>
    <submittedName>
        <fullName evidence="2">Uncharacterized protein</fullName>
    </submittedName>
</protein>
<organism evidence="2 3">
    <name type="scientific">Acropora cervicornis</name>
    <name type="common">Staghorn coral</name>
    <dbReference type="NCBI Taxonomy" id="6130"/>
    <lineage>
        <taxon>Eukaryota</taxon>
        <taxon>Metazoa</taxon>
        <taxon>Cnidaria</taxon>
        <taxon>Anthozoa</taxon>
        <taxon>Hexacorallia</taxon>
        <taxon>Scleractinia</taxon>
        <taxon>Astrocoeniina</taxon>
        <taxon>Acroporidae</taxon>
        <taxon>Acropora</taxon>
    </lineage>
</organism>
<comment type="caution">
    <text evidence="2">The sequence shown here is derived from an EMBL/GenBank/DDBJ whole genome shotgun (WGS) entry which is preliminary data.</text>
</comment>
<proteinExistence type="predicted"/>
<evidence type="ECO:0000313" key="2">
    <source>
        <dbReference type="EMBL" id="KAK2553517.1"/>
    </source>
</evidence>
<evidence type="ECO:0000256" key="1">
    <source>
        <dbReference type="SAM" id="MobiDB-lite"/>
    </source>
</evidence>
<name>A0AAD9UXM4_ACRCE</name>
<dbReference type="EMBL" id="JARQWQ010000076">
    <property type="protein sequence ID" value="KAK2553517.1"/>
    <property type="molecule type" value="Genomic_DNA"/>
</dbReference>
<sequence length="153" mass="16991">MTTMAGSIGFGDGDTWEPYTNVVREKHVKLVQQFTSSLPSTLSEKAKHETILKYLAENGLHQLGQPHIGIFPARQKPEPIHCEMNAWKQLLQLIYIEYVQRGSSPVVKCTSPDTAAEQEVVWSTDDLLPIKQSTGNQAAMAGDNPPCKTETRL</sequence>
<gene>
    <name evidence="2" type="ORF">P5673_025002</name>
</gene>
<evidence type="ECO:0000313" key="3">
    <source>
        <dbReference type="Proteomes" id="UP001249851"/>
    </source>
</evidence>
<dbReference type="Proteomes" id="UP001249851">
    <property type="component" value="Unassembled WGS sequence"/>
</dbReference>
<accession>A0AAD9UXM4</accession>
<dbReference type="AlphaFoldDB" id="A0AAD9UXM4"/>
<feature type="region of interest" description="Disordered" evidence="1">
    <location>
        <begin position="134"/>
        <end position="153"/>
    </location>
</feature>